<dbReference type="AlphaFoldDB" id="A0A0A9B315"/>
<evidence type="ECO:0000256" key="1">
    <source>
        <dbReference type="SAM" id="MobiDB-lite"/>
    </source>
</evidence>
<evidence type="ECO:0000313" key="2">
    <source>
        <dbReference type="EMBL" id="JAD53702.1"/>
    </source>
</evidence>
<organism evidence="2">
    <name type="scientific">Arundo donax</name>
    <name type="common">Giant reed</name>
    <name type="synonym">Donax arundinaceus</name>
    <dbReference type="NCBI Taxonomy" id="35708"/>
    <lineage>
        <taxon>Eukaryota</taxon>
        <taxon>Viridiplantae</taxon>
        <taxon>Streptophyta</taxon>
        <taxon>Embryophyta</taxon>
        <taxon>Tracheophyta</taxon>
        <taxon>Spermatophyta</taxon>
        <taxon>Magnoliopsida</taxon>
        <taxon>Liliopsida</taxon>
        <taxon>Poales</taxon>
        <taxon>Poaceae</taxon>
        <taxon>PACMAD clade</taxon>
        <taxon>Arundinoideae</taxon>
        <taxon>Arundineae</taxon>
        <taxon>Arundo</taxon>
    </lineage>
</organism>
<feature type="region of interest" description="Disordered" evidence="1">
    <location>
        <begin position="1"/>
        <end position="21"/>
    </location>
</feature>
<sequence length="21" mass="2461">MLGRTEQGRRFRTEIQAPARS</sequence>
<feature type="compositionally biased region" description="Basic and acidic residues" evidence="1">
    <location>
        <begin position="1"/>
        <end position="13"/>
    </location>
</feature>
<accession>A0A0A9B315</accession>
<proteinExistence type="predicted"/>
<reference evidence="2" key="1">
    <citation type="submission" date="2014-09" db="EMBL/GenBank/DDBJ databases">
        <authorList>
            <person name="Magalhaes I.L.F."/>
            <person name="Oliveira U."/>
            <person name="Santos F.R."/>
            <person name="Vidigal T.H.D.A."/>
            <person name="Brescovit A.D."/>
            <person name="Santos A.J."/>
        </authorList>
    </citation>
    <scope>NUCLEOTIDE SEQUENCE</scope>
    <source>
        <tissue evidence="2">Shoot tissue taken approximately 20 cm above the soil surface</tissue>
    </source>
</reference>
<reference evidence="2" key="2">
    <citation type="journal article" date="2015" name="Data Brief">
        <title>Shoot transcriptome of the giant reed, Arundo donax.</title>
        <authorList>
            <person name="Barrero R.A."/>
            <person name="Guerrero F.D."/>
            <person name="Moolhuijzen P."/>
            <person name="Goolsby J.A."/>
            <person name="Tidwell J."/>
            <person name="Bellgard S.E."/>
            <person name="Bellgard M.I."/>
        </authorList>
    </citation>
    <scope>NUCLEOTIDE SEQUENCE</scope>
    <source>
        <tissue evidence="2">Shoot tissue taken approximately 20 cm above the soil surface</tissue>
    </source>
</reference>
<name>A0A0A9B315_ARUDO</name>
<dbReference type="EMBL" id="GBRH01244193">
    <property type="protein sequence ID" value="JAD53702.1"/>
    <property type="molecule type" value="Transcribed_RNA"/>
</dbReference>
<protein>
    <submittedName>
        <fullName evidence="2">Uncharacterized protein</fullName>
    </submittedName>
</protein>